<feature type="domain" description="AsqO/PenF-like C-terminal" evidence="4">
    <location>
        <begin position="217"/>
        <end position="331"/>
    </location>
</feature>
<dbReference type="Pfam" id="PF25581">
    <property type="entry name" value="AsqO_C"/>
    <property type="match status" value="1"/>
</dbReference>
<dbReference type="SUPFAM" id="SSF159245">
    <property type="entry name" value="AttH-like"/>
    <property type="match status" value="1"/>
</dbReference>
<evidence type="ECO:0000313" key="5">
    <source>
        <dbReference type="EMBL" id="EJU01403.1"/>
    </source>
</evidence>
<feature type="region of interest" description="Disordered" evidence="1">
    <location>
        <begin position="539"/>
        <end position="566"/>
    </location>
</feature>
<organism evidence="5 6">
    <name type="scientific">Dacryopinax primogenitus (strain DJM 731)</name>
    <name type="common">Brown rot fungus</name>
    <dbReference type="NCBI Taxonomy" id="1858805"/>
    <lineage>
        <taxon>Eukaryota</taxon>
        <taxon>Fungi</taxon>
        <taxon>Dikarya</taxon>
        <taxon>Basidiomycota</taxon>
        <taxon>Agaricomycotina</taxon>
        <taxon>Dacrymycetes</taxon>
        <taxon>Dacrymycetales</taxon>
        <taxon>Dacrymycetaceae</taxon>
        <taxon>Dacryopinax</taxon>
    </lineage>
</organism>
<dbReference type="RefSeq" id="XP_040628300.1">
    <property type="nucleotide sequence ID" value="XM_040767448.1"/>
</dbReference>
<dbReference type="Proteomes" id="UP000030653">
    <property type="component" value="Unassembled WGS sequence"/>
</dbReference>
<dbReference type="InterPro" id="IPR057722">
    <property type="entry name" value="AsqO/PenF-like_C"/>
</dbReference>
<dbReference type="GeneID" id="63682510"/>
<dbReference type="HOGENOM" id="CLU_451280_0_0_1"/>
<evidence type="ECO:0000259" key="3">
    <source>
        <dbReference type="Pfam" id="PF24137"/>
    </source>
</evidence>
<dbReference type="AlphaFoldDB" id="M5GBL7"/>
<accession>M5GBL7</accession>
<dbReference type="OrthoDB" id="5344254at2759"/>
<evidence type="ECO:0000313" key="6">
    <source>
        <dbReference type="Proteomes" id="UP000030653"/>
    </source>
</evidence>
<sequence length="605" mass="66459">MLCCLLFLSLFELVRAYSVNIYPPYPVNGTSTTQFTVDGPFDAPKSNFYDETTWEWWYFDAVSDDLDQAIVIVFMINAIAATGSSAAPFNFIEFNVAFEDGTTKVVDLPSGSVILTTQGDGTYGIMNETGYSWFESSDLSFAYIDIDEKINNEAPHHAQCGPATKGASLEVVPHLGWHNAMPDATALINLNVNGKKLKFKGAGYHDSNYGDVSLIKDLGTWYWGHARVGPYSIVWYDTLDNQGIEHQSGYAAKDGNVLAESCGSMTVRPTGRNSTYPPIPGAPPSGFHIVYDMGHHGILDVKVTNHEVVEAAPPLYTRWIGKSVGGIRERKCTKASGSMSGWAIEIGKRQAPSPLSAFTQLPVSPVPSKPLPTSSPSTALQALILLAASDSIVNFEGDAPATPASIVDLHCCLKALEAAFDKPLAKQQKRMMKLQAAPDPAISPELLSSGNENPAKLKRQHLDANKIGIRTYLQSQVHNQLYAAMKYKLLQARAATLVLEQEKNHPNNVSVEYCEKWLTIPVVLKLACGTWPHLKQVWTAQRKEEEDSGKERRRKQSAGQRAEKQRMQCVEAGQMGGLLIIQHASQMHGVILNFCHEHNLEEQSV</sequence>
<protein>
    <recommendedName>
        <fullName evidence="7">AttH domain-containing protein</fullName>
    </recommendedName>
</protein>
<name>M5GBL7_DACPD</name>
<feature type="signal peptide" evidence="2">
    <location>
        <begin position="1"/>
        <end position="16"/>
    </location>
</feature>
<dbReference type="InterPro" id="IPR056402">
    <property type="entry name" value="DA_N"/>
</dbReference>
<evidence type="ECO:0000259" key="4">
    <source>
        <dbReference type="Pfam" id="PF25581"/>
    </source>
</evidence>
<evidence type="ECO:0008006" key="7">
    <source>
        <dbReference type="Google" id="ProtNLM"/>
    </source>
</evidence>
<evidence type="ECO:0000256" key="1">
    <source>
        <dbReference type="SAM" id="MobiDB-lite"/>
    </source>
</evidence>
<reference evidence="5 6" key="1">
    <citation type="journal article" date="2012" name="Science">
        <title>The Paleozoic origin of enzymatic lignin decomposition reconstructed from 31 fungal genomes.</title>
        <authorList>
            <person name="Floudas D."/>
            <person name="Binder M."/>
            <person name="Riley R."/>
            <person name="Barry K."/>
            <person name="Blanchette R.A."/>
            <person name="Henrissat B."/>
            <person name="Martinez A.T."/>
            <person name="Otillar R."/>
            <person name="Spatafora J.W."/>
            <person name="Yadav J.S."/>
            <person name="Aerts A."/>
            <person name="Benoit I."/>
            <person name="Boyd A."/>
            <person name="Carlson A."/>
            <person name="Copeland A."/>
            <person name="Coutinho P.M."/>
            <person name="de Vries R.P."/>
            <person name="Ferreira P."/>
            <person name="Findley K."/>
            <person name="Foster B."/>
            <person name="Gaskell J."/>
            <person name="Glotzer D."/>
            <person name="Gorecki P."/>
            <person name="Heitman J."/>
            <person name="Hesse C."/>
            <person name="Hori C."/>
            <person name="Igarashi K."/>
            <person name="Jurgens J.A."/>
            <person name="Kallen N."/>
            <person name="Kersten P."/>
            <person name="Kohler A."/>
            <person name="Kuees U."/>
            <person name="Kumar T.K.A."/>
            <person name="Kuo A."/>
            <person name="LaButti K."/>
            <person name="Larrondo L.F."/>
            <person name="Lindquist E."/>
            <person name="Ling A."/>
            <person name="Lombard V."/>
            <person name="Lucas S."/>
            <person name="Lundell T."/>
            <person name="Martin R."/>
            <person name="McLaughlin D.J."/>
            <person name="Morgenstern I."/>
            <person name="Morin E."/>
            <person name="Murat C."/>
            <person name="Nagy L.G."/>
            <person name="Nolan M."/>
            <person name="Ohm R.A."/>
            <person name="Patyshakuliyeva A."/>
            <person name="Rokas A."/>
            <person name="Ruiz-Duenas F.J."/>
            <person name="Sabat G."/>
            <person name="Salamov A."/>
            <person name="Samejima M."/>
            <person name="Schmutz J."/>
            <person name="Slot J.C."/>
            <person name="St John F."/>
            <person name="Stenlid J."/>
            <person name="Sun H."/>
            <person name="Sun S."/>
            <person name="Syed K."/>
            <person name="Tsang A."/>
            <person name="Wiebenga A."/>
            <person name="Young D."/>
            <person name="Pisabarro A."/>
            <person name="Eastwood D.C."/>
            <person name="Martin F."/>
            <person name="Cullen D."/>
            <person name="Grigoriev I.V."/>
            <person name="Hibbett D.S."/>
        </authorList>
    </citation>
    <scope>NUCLEOTIDE SEQUENCE [LARGE SCALE GENOMIC DNA]</scope>
    <source>
        <strain evidence="5 6">DJM-731 SS1</strain>
    </source>
</reference>
<dbReference type="EMBL" id="JH795864">
    <property type="protein sequence ID" value="EJU01403.1"/>
    <property type="molecule type" value="Genomic_DNA"/>
</dbReference>
<feature type="domain" description="Diels-Alderase N-terminal" evidence="3">
    <location>
        <begin position="39"/>
        <end position="208"/>
    </location>
</feature>
<keyword evidence="2" id="KW-0732">Signal</keyword>
<gene>
    <name evidence="5" type="ORF">DACRYDRAFT_100352</name>
</gene>
<proteinExistence type="predicted"/>
<dbReference type="Pfam" id="PF24137">
    <property type="entry name" value="DA_N"/>
    <property type="match status" value="1"/>
</dbReference>
<keyword evidence="6" id="KW-1185">Reference proteome</keyword>
<feature type="chain" id="PRO_5004067600" description="AttH domain-containing protein" evidence="2">
    <location>
        <begin position="17"/>
        <end position="605"/>
    </location>
</feature>
<evidence type="ECO:0000256" key="2">
    <source>
        <dbReference type="SAM" id="SignalP"/>
    </source>
</evidence>
<dbReference type="STRING" id="1858805.M5GBL7"/>